<dbReference type="InterPro" id="IPR035513">
    <property type="entry name" value="Invertase/methylesterase_inhib"/>
</dbReference>
<dbReference type="Pfam" id="PF04043">
    <property type="entry name" value="PMEI"/>
    <property type="match status" value="1"/>
</dbReference>
<feature type="domain" description="Pectinesterase inhibitor" evidence="2">
    <location>
        <begin position="22"/>
        <end position="168"/>
    </location>
</feature>
<dbReference type="SUPFAM" id="SSF101148">
    <property type="entry name" value="Plant invertase/pectin methylesterase inhibitor"/>
    <property type="match status" value="1"/>
</dbReference>
<dbReference type="AlphaFoldDB" id="A0AAV7FF31"/>
<feature type="chain" id="PRO_5043989471" description="Pectinesterase inhibitor domain-containing protein" evidence="1">
    <location>
        <begin position="24"/>
        <end position="227"/>
    </location>
</feature>
<proteinExistence type="predicted"/>
<feature type="signal peptide" evidence="1">
    <location>
        <begin position="1"/>
        <end position="23"/>
    </location>
</feature>
<evidence type="ECO:0000313" key="4">
    <source>
        <dbReference type="Proteomes" id="UP000825729"/>
    </source>
</evidence>
<name>A0AAV7FF31_ARIFI</name>
<sequence>MGRFEVLRSTVLFFLLMITSTQATPFADPPSSQNGHFFQKSLLSAIGAATYQLHASSTFMKIIHNSHKHNRSDDGVQITKAAADCLQLLDHTAEELLWVFEVAALGRNRLRQHRSNLNAWLSASMTNQETCLEEFEQTREEKTKIFVRALLNMMIEKLESILSMVKGAIAGGGGPLPYSVPPGWLAKRDIKLLMSRLEDANRCVSLAAHHMVGLGSSLNYSYKVSKA</sequence>
<keyword evidence="4" id="KW-1185">Reference proteome</keyword>
<dbReference type="InterPro" id="IPR006501">
    <property type="entry name" value="Pectinesterase_inhib_dom"/>
</dbReference>
<comment type="caution">
    <text evidence="3">The sequence shown here is derived from an EMBL/GenBank/DDBJ whole genome shotgun (WGS) entry which is preliminary data.</text>
</comment>
<gene>
    <name evidence="3" type="ORF">H6P81_004266</name>
</gene>
<dbReference type="PANTHER" id="PTHR31707">
    <property type="entry name" value="PECTINESTERASE"/>
    <property type="match status" value="1"/>
</dbReference>
<protein>
    <recommendedName>
        <fullName evidence="2">Pectinesterase inhibitor domain-containing protein</fullName>
    </recommendedName>
</protein>
<reference evidence="3 4" key="1">
    <citation type="submission" date="2021-07" db="EMBL/GenBank/DDBJ databases">
        <title>The Aristolochia fimbriata genome: insights into angiosperm evolution, floral development and chemical biosynthesis.</title>
        <authorList>
            <person name="Jiao Y."/>
        </authorList>
    </citation>
    <scope>NUCLEOTIDE SEQUENCE [LARGE SCALE GENOMIC DNA]</scope>
    <source>
        <strain evidence="3">IBCAS-2021</strain>
        <tissue evidence="3">Leaf</tissue>
    </source>
</reference>
<dbReference type="Gene3D" id="1.20.140.40">
    <property type="entry name" value="Invertase/pectin methylesterase inhibitor family protein"/>
    <property type="match status" value="1"/>
</dbReference>
<evidence type="ECO:0000256" key="1">
    <source>
        <dbReference type="SAM" id="SignalP"/>
    </source>
</evidence>
<evidence type="ECO:0000259" key="2">
    <source>
        <dbReference type="SMART" id="SM00856"/>
    </source>
</evidence>
<dbReference type="GO" id="GO:0004857">
    <property type="term" value="F:enzyme inhibitor activity"/>
    <property type="evidence" value="ECO:0007669"/>
    <property type="project" value="InterPro"/>
</dbReference>
<dbReference type="SMART" id="SM00856">
    <property type="entry name" value="PMEI"/>
    <property type="match status" value="1"/>
</dbReference>
<keyword evidence="1" id="KW-0732">Signal</keyword>
<organism evidence="3 4">
    <name type="scientific">Aristolochia fimbriata</name>
    <name type="common">White veined hardy Dutchman's pipe vine</name>
    <dbReference type="NCBI Taxonomy" id="158543"/>
    <lineage>
        <taxon>Eukaryota</taxon>
        <taxon>Viridiplantae</taxon>
        <taxon>Streptophyta</taxon>
        <taxon>Embryophyta</taxon>
        <taxon>Tracheophyta</taxon>
        <taxon>Spermatophyta</taxon>
        <taxon>Magnoliopsida</taxon>
        <taxon>Magnoliidae</taxon>
        <taxon>Piperales</taxon>
        <taxon>Aristolochiaceae</taxon>
        <taxon>Aristolochia</taxon>
    </lineage>
</organism>
<accession>A0AAV7FF31</accession>
<evidence type="ECO:0000313" key="3">
    <source>
        <dbReference type="EMBL" id="KAG9459758.1"/>
    </source>
</evidence>
<dbReference type="EMBL" id="JAINDJ010000002">
    <property type="protein sequence ID" value="KAG9459758.1"/>
    <property type="molecule type" value="Genomic_DNA"/>
</dbReference>
<dbReference type="Proteomes" id="UP000825729">
    <property type="component" value="Unassembled WGS sequence"/>
</dbReference>